<protein>
    <submittedName>
        <fullName evidence="2">Uncharacterized protein LOC112843172</fullName>
    </submittedName>
</protein>
<sequence length="170" mass="19873">MKEVRGKEDRDGDGRVMEEELEGRCEEKRGIDAKAYREGLGPQEKERYLEKLRFIGGADPYELASSSWINDDPESLPSIAYPDIVNYLVFSPSPYTAEDLKSYKSLEAYNQMVCGWVREMQYQVINDRCHIKWFHYSCINIKVAPKGKWYCPECQKLPQFQPKKGKKPYK</sequence>
<evidence type="ECO:0000313" key="3">
    <source>
        <dbReference type="Proteomes" id="UP001314229"/>
    </source>
</evidence>
<dbReference type="InterPro" id="IPR013083">
    <property type="entry name" value="Znf_RING/FYVE/PHD"/>
</dbReference>
<comment type="caution">
    <text evidence="2">The sequence shown here is derived from an EMBL/GenBank/DDBJ whole genome shotgun (WGS) entry which is preliminary data.</text>
</comment>
<keyword evidence="3" id="KW-1185">Reference proteome</keyword>
<dbReference type="InterPro" id="IPR011011">
    <property type="entry name" value="Znf_FYVE_PHD"/>
</dbReference>
<dbReference type="Proteomes" id="UP001314229">
    <property type="component" value="Unassembled WGS sequence"/>
</dbReference>
<dbReference type="SUPFAM" id="SSF57903">
    <property type="entry name" value="FYVE/PHD zinc finger"/>
    <property type="match status" value="1"/>
</dbReference>
<dbReference type="Gene3D" id="3.30.40.10">
    <property type="entry name" value="Zinc/RING finger domain, C3HC4 (zinc finger)"/>
    <property type="match status" value="1"/>
</dbReference>
<feature type="region of interest" description="Disordered" evidence="1">
    <location>
        <begin position="1"/>
        <end position="23"/>
    </location>
</feature>
<gene>
    <name evidence="2" type="ORF">FSCOSCO3_A014585</name>
</gene>
<evidence type="ECO:0000313" key="2">
    <source>
        <dbReference type="EMBL" id="CAK6953385.1"/>
    </source>
</evidence>
<accession>A0AAV1N1U7</accession>
<reference evidence="2 3" key="1">
    <citation type="submission" date="2024-01" db="EMBL/GenBank/DDBJ databases">
        <authorList>
            <person name="Alioto T."/>
            <person name="Alioto T."/>
            <person name="Gomez Garrido J."/>
        </authorList>
    </citation>
    <scope>NUCLEOTIDE SEQUENCE [LARGE SCALE GENOMIC DNA]</scope>
</reference>
<name>A0AAV1N1U7_SCOSC</name>
<proteinExistence type="predicted"/>
<organism evidence="2 3">
    <name type="scientific">Scomber scombrus</name>
    <name type="common">Atlantic mackerel</name>
    <name type="synonym">Scomber vernalis</name>
    <dbReference type="NCBI Taxonomy" id="13677"/>
    <lineage>
        <taxon>Eukaryota</taxon>
        <taxon>Metazoa</taxon>
        <taxon>Chordata</taxon>
        <taxon>Craniata</taxon>
        <taxon>Vertebrata</taxon>
        <taxon>Euteleostomi</taxon>
        <taxon>Actinopterygii</taxon>
        <taxon>Neopterygii</taxon>
        <taxon>Teleostei</taxon>
        <taxon>Neoteleostei</taxon>
        <taxon>Acanthomorphata</taxon>
        <taxon>Pelagiaria</taxon>
        <taxon>Scombriformes</taxon>
        <taxon>Scombridae</taxon>
        <taxon>Scomber</taxon>
    </lineage>
</organism>
<dbReference type="EMBL" id="CAWUFR010000013">
    <property type="protein sequence ID" value="CAK6953385.1"/>
    <property type="molecule type" value="Genomic_DNA"/>
</dbReference>
<dbReference type="PANTHER" id="PTHR47526:SF4">
    <property type="entry name" value="SWIM-TYPE DOMAIN-CONTAINING PROTEIN"/>
    <property type="match status" value="1"/>
</dbReference>
<evidence type="ECO:0000256" key="1">
    <source>
        <dbReference type="SAM" id="MobiDB-lite"/>
    </source>
</evidence>
<dbReference type="PANTHER" id="PTHR47526">
    <property type="entry name" value="ATP-DEPENDENT DNA HELICASE"/>
    <property type="match status" value="1"/>
</dbReference>
<dbReference type="AlphaFoldDB" id="A0AAV1N1U7"/>